<evidence type="ECO:0000256" key="19">
    <source>
        <dbReference type="ARBA" id="ARBA00044632"/>
    </source>
</evidence>
<keyword evidence="16" id="KW-0511">Multifunctional enzyme</keyword>
<keyword evidence="13" id="KW-0238">DNA-binding</keyword>
<accession>M5UCJ8</accession>
<dbReference type="SUPFAM" id="SSF57716">
    <property type="entry name" value="Glucocorticoid receptor-like (DNA-binding domain)"/>
    <property type="match status" value="1"/>
</dbReference>
<dbReference type="EMBL" id="ANOH01000334">
    <property type="protein sequence ID" value="EMI53703.1"/>
    <property type="molecule type" value="Genomic_DNA"/>
</dbReference>
<evidence type="ECO:0000313" key="25">
    <source>
        <dbReference type="Proteomes" id="UP000011885"/>
    </source>
</evidence>
<dbReference type="PATRIC" id="fig|1263870.3.peg.5124"/>
<dbReference type="RefSeq" id="WP_008684219.1">
    <property type="nucleotide sequence ID" value="NZ_ANOH01000334.1"/>
</dbReference>
<dbReference type="GO" id="GO:0006284">
    <property type="term" value="P:base-excision repair"/>
    <property type="evidence" value="ECO:0007669"/>
    <property type="project" value="InterPro"/>
</dbReference>
<dbReference type="GO" id="GO:0140078">
    <property type="term" value="F:class I DNA-(apurinic or apyrimidinic site) endonuclease activity"/>
    <property type="evidence" value="ECO:0007669"/>
    <property type="project" value="UniProtKB-EC"/>
</dbReference>
<evidence type="ECO:0000259" key="23">
    <source>
        <dbReference type="PROSITE" id="PS51068"/>
    </source>
</evidence>
<dbReference type="Pfam" id="PF06831">
    <property type="entry name" value="H2TH"/>
    <property type="match status" value="1"/>
</dbReference>
<evidence type="ECO:0000256" key="14">
    <source>
        <dbReference type="ARBA" id="ARBA00023204"/>
    </source>
</evidence>
<evidence type="ECO:0000256" key="10">
    <source>
        <dbReference type="ARBA" id="ARBA00022771"/>
    </source>
</evidence>
<evidence type="ECO:0000256" key="16">
    <source>
        <dbReference type="ARBA" id="ARBA00023268"/>
    </source>
</evidence>
<dbReference type="Pfam" id="PF01149">
    <property type="entry name" value="Fapy_DNA_glyco"/>
    <property type="match status" value="1"/>
</dbReference>
<feature type="domain" description="FPG-type" evidence="22">
    <location>
        <begin position="248"/>
        <end position="283"/>
    </location>
</feature>
<keyword evidence="9" id="KW-0227">DNA damage</keyword>
<dbReference type="PANTHER" id="PTHR22993">
    <property type="entry name" value="FORMAMIDOPYRIMIDINE-DNA GLYCOSYLASE"/>
    <property type="match status" value="1"/>
</dbReference>
<organism evidence="24 25">
    <name type="scientific">Rhodopirellula sallentina SM41</name>
    <dbReference type="NCBI Taxonomy" id="1263870"/>
    <lineage>
        <taxon>Bacteria</taxon>
        <taxon>Pseudomonadati</taxon>
        <taxon>Planctomycetota</taxon>
        <taxon>Planctomycetia</taxon>
        <taxon>Pirellulales</taxon>
        <taxon>Pirellulaceae</taxon>
        <taxon>Rhodopirellula</taxon>
    </lineage>
</organism>
<dbReference type="SUPFAM" id="SSF46946">
    <property type="entry name" value="S13-like H2TH domain"/>
    <property type="match status" value="1"/>
</dbReference>
<comment type="caution">
    <text evidence="24">The sequence shown here is derived from an EMBL/GenBank/DDBJ whole genome shotgun (WGS) entry which is preliminary data.</text>
</comment>
<keyword evidence="11" id="KW-0378">Hydrolase</keyword>
<evidence type="ECO:0000256" key="11">
    <source>
        <dbReference type="ARBA" id="ARBA00022801"/>
    </source>
</evidence>
<evidence type="ECO:0000256" key="21">
    <source>
        <dbReference type="SAM" id="MobiDB-lite"/>
    </source>
</evidence>
<dbReference type="GO" id="GO:0003684">
    <property type="term" value="F:damaged DNA binding"/>
    <property type="evidence" value="ECO:0007669"/>
    <property type="project" value="InterPro"/>
</dbReference>
<dbReference type="NCBIfam" id="TIGR00577">
    <property type="entry name" value="fpg"/>
    <property type="match status" value="1"/>
</dbReference>
<evidence type="ECO:0000256" key="18">
    <source>
        <dbReference type="ARBA" id="ARBA00030638"/>
    </source>
</evidence>
<keyword evidence="17" id="KW-0326">Glycosidase</keyword>
<dbReference type="PROSITE" id="PS51066">
    <property type="entry name" value="ZF_FPG_2"/>
    <property type="match status" value="1"/>
</dbReference>
<dbReference type="SUPFAM" id="SSF81624">
    <property type="entry name" value="N-terminal domain of MutM-like DNA repair proteins"/>
    <property type="match status" value="1"/>
</dbReference>
<evidence type="ECO:0000256" key="9">
    <source>
        <dbReference type="ARBA" id="ARBA00022763"/>
    </source>
</evidence>
<keyword evidence="25" id="KW-1185">Reference proteome</keyword>
<dbReference type="InterPro" id="IPR012319">
    <property type="entry name" value="FPG_cat"/>
</dbReference>
<dbReference type="InterPro" id="IPR035937">
    <property type="entry name" value="FPG_N"/>
</dbReference>
<feature type="region of interest" description="Disordered" evidence="21">
    <location>
        <begin position="288"/>
        <end position="307"/>
    </location>
</feature>
<dbReference type="PANTHER" id="PTHR22993:SF9">
    <property type="entry name" value="FORMAMIDOPYRIMIDINE-DNA GLYCOSYLASE"/>
    <property type="match status" value="1"/>
</dbReference>
<dbReference type="InterPro" id="IPR000214">
    <property type="entry name" value="Znf_DNA_glyclase/AP_lyase"/>
</dbReference>
<dbReference type="Proteomes" id="UP000011885">
    <property type="component" value="Unassembled WGS sequence"/>
</dbReference>
<comment type="cofactor">
    <cofactor evidence="2">
        <name>Zn(2+)</name>
        <dbReference type="ChEBI" id="CHEBI:29105"/>
    </cofactor>
</comment>
<reference evidence="24 25" key="1">
    <citation type="journal article" date="2013" name="Mar. Genomics">
        <title>Expression of sulfatases in Rhodopirellula baltica and the diversity of sulfatases in the genus Rhodopirellula.</title>
        <authorList>
            <person name="Wegner C.E."/>
            <person name="Richter-Heitmann T."/>
            <person name="Klindworth A."/>
            <person name="Klockow C."/>
            <person name="Richter M."/>
            <person name="Achstetter T."/>
            <person name="Glockner F.O."/>
            <person name="Harder J."/>
        </authorList>
    </citation>
    <scope>NUCLEOTIDE SEQUENCE [LARGE SCALE GENOMIC DNA]</scope>
    <source>
        <strain evidence="24 25">SM41</strain>
    </source>
</reference>
<dbReference type="SMART" id="SM01232">
    <property type="entry name" value="H2TH"/>
    <property type="match status" value="1"/>
</dbReference>
<comment type="catalytic activity">
    <reaction evidence="19">
        <text>2'-deoxyribonucleotide-(2'-deoxyribose 5'-phosphate)-2'-deoxyribonucleotide-DNA = a 3'-end 2'-deoxyribonucleotide-(2,3-dehydro-2,3-deoxyribose 5'-phosphate)-DNA + a 5'-end 5'-phospho-2'-deoxyribonucleoside-DNA + H(+)</text>
        <dbReference type="Rhea" id="RHEA:66592"/>
        <dbReference type="Rhea" id="RHEA-COMP:13180"/>
        <dbReference type="Rhea" id="RHEA-COMP:16897"/>
        <dbReference type="Rhea" id="RHEA-COMP:17067"/>
        <dbReference type="ChEBI" id="CHEBI:15378"/>
        <dbReference type="ChEBI" id="CHEBI:136412"/>
        <dbReference type="ChEBI" id="CHEBI:157695"/>
        <dbReference type="ChEBI" id="CHEBI:167181"/>
        <dbReference type="EC" id="4.2.99.18"/>
    </reaction>
</comment>
<dbReference type="AlphaFoldDB" id="M5UCJ8"/>
<keyword evidence="10 20" id="KW-0863">Zinc-finger</keyword>
<evidence type="ECO:0000256" key="17">
    <source>
        <dbReference type="ARBA" id="ARBA00023295"/>
    </source>
</evidence>
<dbReference type="Gene3D" id="1.10.8.50">
    <property type="match status" value="1"/>
</dbReference>
<dbReference type="EC" id="3.2.2.23" evidence="5"/>
<evidence type="ECO:0000256" key="3">
    <source>
        <dbReference type="ARBA" id="ARBA00009409"/>
    </source>
</evidence>
<evidence type="ECO:0000256" key="4">
    <source>
        <dbReference type="ARBA" id="ARBA00011245"/>
    </source>
</evidence>
<keyword evidence="15" id="KW-0456">Lyase</keyword>
<dbReference type="InterPro" id="IPR010663">
    <property type="entry name" value="Znf_FPG/IleRS"/>
</dbReference>
<evidence type="ECO:0000313" key="24">
    <source>
        <dbReference type="EMBL" id="EMI53703.1"/>
    </source>
</evidence>
<comment type="subunit">
    <text evidence="4">Monomer.</text>
</comment>
<keyword evidence="12" id="KW-0862">Zinc</keyword>
<evidence type="ECO:0000256" key="5">
    <source>
        <dbReference type="ARBA" id="ARBA00012024"/>
    </source>
</evidence>
<gene>
    <name evidence="24" type="ORF">RSSM_04844</name>
</gene>
<evidence type="ECO:0000256" key="20">
    <source>
        <dbReference type="PROSITE-ProRule" id="PRU00391"/>
    </source>
</evidence>
<dbReference type="InterPro" id="IPR015886">
    <property type="entry name" value="H2TH_FPG"/>
</dbReference>
<dbReference type="PROSITE" id="PS51068">
    <property type="entry name" value="FPG_CAT"/>
    <property type="match status" value="1"/>
</dbReference>
<dbReference type="Gene3D" id="3.20.190.10">
    <property type="entry name" value="MutM-like, N-terminal"/>
    <property type="match status" value="1"/>
</dbReference>
<evidence type="ECO:0000256" key="2">
    <source>
        <dbReference type="ARBA" id="ARBA00001947"/>
    </source>
</evidence>
<comment type="similarity">
    <text evidence="3">Belongs to the FPG family.</text>
</comment>
<evidence type="ECO:0000256" key="1">
    <source>
        <dbReference type="ARBA" id="ARBA00001668"/>
    </source>
</evidence>
<dbReference type="NCBIfam" id="NF002211">
    <property type="entry name" value="PRK01103.1"/>
    <property type="match status" value="1"/>
</dbReference>
<dbReference type="InterPro" id="IPR020629">
    <property type="entry name" value="FPG_Glyclase"/>
</dbReference>
<dbReference type="Pfam" id="PF06827">
    <property type="entry name" value="zf-FPG_IleRS"/>
    <property type="match status" value="1"/>
</dbReference>
<dbReference type="FunFam" id="1.10.8.50:FF:000003">
    <property type="entry name" value="Formamidopyrimidine-DNA glycosylase"/>
    <property type="match status" value="1"/>
</dbReference>
<evidence type="ECO:0000259" key="22">
    <source>
        <dbReference type="PROSITE" id="PS51066"/>
    </source>
</evidence>
<evidence type="ECO:0000256" key="8">
    <source>
        <dbReference type="ARBA" id="ARBA00022723"/>
    </source>
</evidence>
<dbReference type="InterPro" id="IPR010979">
    <property type="entry name" value="Ribosomal_uS13-like_H2TH"/>
</dbReference>
<comment type="catalytic activity">
    <reaction evidence="1">
        <text>Hydrolysis of DNA containing ring-opened 7-methylguanine residues, releasing 2,6-diamino-4-hydroxy-5-(N-methyl)formamidopyrimidine.</text>
        <dbReference type="EC" id="3.2.2.23"/>
    </reaction>
</comment>
<dbReference type="GO" id="GO:0034039">
    <property type="term" value="F:8-oxo-7,8-dihydroguanine DNA N-glycosylase activity"/>
    <property type="evidence" value="ECO:0007669"/>
    <property type="project" value="TreeGrafter"/>
</dbReference>
<evidence type="ECO:0000256" key="13">
    <source>
        <dbReference type="ARBA" id="ARBA00023125"/>
    </source>
</evidence>
<dbReference type="OrthoDB" id="9800855at2"/>
<evidence type="ECO:0000256" key="6">
    <source>
        <dbReference type="ARBA" id="ARBA00012720"/>
    </source>
</evidence>
<proteinExistence type="inferred from homology"/>
<evidence type="ECO:0000256" key="15">
    <source>
        <dbReference type="ARBA" id="ARBA00023239"/>
    </source>
</evidence>
<evidence type="ECO:0000256" key="7">
    <source>
        <dbReference type="ARBA" id="ARBA00016240"/>
    </source>
</evidence>
<keyword evidence="8" id="KW-0479">Metal-binding</keyword>
<dbReference type="EC" id="4.2.99.18" evidence="6"/>
<keyword evidence="14" id="KW-0234">DNA repair</keyword>
<dbReference type="GO" id="GO:0008270">
    <property type="term" value="F:zinc ion binding"/>
    <property type="evidence" value="ECO:0007669"/>
    <property type="project" value="UniProtKB-KW"/>
</dbReference>
<evidence type="ECO:0000256" key="12">
    <source>
        <dbReference type="ARBA" id="ARBA00022833"/>
    </source>
</evidence>
<protein>
    <recommendedName>
        <fullName evidence="7">Formamidopyrimidine-DNA glycosylase</fullName>
        <ecNumber evidence="5">3.2.2.23</ecNumber>
        <ecNumber evidence="6">4.2.99.18</ecNumber>
    </recommendedName>
    <alternativeName>
        <fullName evidence="18">DNA-(apurinic or apyrimidinic site) lyase MutM</fullName>
    </alternativeName>
</protein>
<feature type="domain" description="Formamidopyrimidine-DNA glycosylase catalytic" evidence="23">
    <location>
        <begin position="2"/>
        <end position="124"/>
    </location>
</feature>
<name>M5UCJ8_9BACT</name>
<dbReference type="CDD" id="cd08966">
    <property type="entry name" value="EcFpg-like_N"/>
    <property type="match status" value="1"/>
</dbReference>
<dbReference type="SMART" id="SM00898">
    <property type="entry name" value="Fapy_DNA_glyco"/>
    <property type="match status" value="1"/>
</dbReference>
<sequence>MPELPEVETMCRGIRPITGKRVTRIEQPPCACRPCTIEPSAKTMHRRLSGRTVAAIERRGKRVMIRFDNDARIVIEPRMSGLVLLSDPPGVDHLRLRIEFEKGDTDTSADGPLQLLVWDRRGLGTIRLLSHDEYETRVNARLGEDALDISQQELSQRLRPSNRPIKVALLDQNAVAGIGNLYAAEILFVAGIDPRLPCKKLTGPQWSRLHAAIRVVLDEAIANEGSTLSDGTYRNALNQSGNYQNLHRVYDREDETCRRCETGTVRRIVQAQRSTFFCPVCQRRSGVHASLPSDGRQTRGKNATATT</sequence>